<dbReference type="WBParaSite" id="ACRNAN_scaffold4998.g9338.t1">
    <property type="protein sequence ID" value="ACRNAN_scaffold4998.g9338.t1"/>
    <property type="gene ID" value="ACRNAN_scaffold4998.g9338"/>
</dbReference>
<name>A0A914DZS0_9BILA</name>
<dbReference type="CDD" id="cd19609">
    <property type="entry name" value="NTD_TDP-43"/>
    <property type="match status" value="1"/>
</dbReference>
<dbReference type="Pfam" id="PF18694">
    <property type="entry name" value="TDP-43_N"/>
    <property type="match status" value="1"/>
</dbReference>
<protein>
    <submittedName>
        <fullName evidence="3">TAR DNA-binding protein 43 N-terminal domain-containing protein</fullName>
    </submittedName>
</protein>
<accession>A0A914DZS0</accession>
<reference evidence="3" key="1">
    <citation type="submission" date="2022-11" db="UniProtKB">
        <authorList>
            <consortium name="WormBaseParasite"/>
        </authorList>
    </citation>
    <scope>IDENTIFICATION</scope>
</reference>
<sequence>MANENGDLLNVNEEPEYVVVAESIDGEAIELPTNIEDNTLGLTTLTGAFPGATGLKYKNPTTNATRALLLDTTGTKFYPPTDGWAGKLFTLICPSIATAASDSKRGN</sequence>
<evidence type="ECO:0000313" key="3">
    <source>
        <dbReference type="WBParaSite" id="ACRNAN_scaffold4998.g9338.t1"/>
    </source>
</evidence>
<feature type="domain" description="TAR DNA-binding protein 43 N-terminal" evidence="1">
    <location>
        <begin position="17"/>
        <end position="92"/>
    </location>
</feature>
<keyword evidence="2" id="KW-1185">Reference proteome</keyword>
<dbReference type="Proteomes" id="UP000887540">
    <property type="component" value="Unplaced"/>
</dbReference>
<organism evidence="2 3">
    <name type="scientific">Acrobeloides nanus</name>
    <dbReference type="NCBI Taxonomy" id="290746"/>
    <lineage>
        <taxon>Eukaryota</taxon>
        <taxon>Metazoa</taxon>
        <taxon>Ecdysozoa</taxon>
        <taxon>Nematoda</taxon>
        <taxon>Chromadorea</taxon>
        <taxon>Rhabditida</taxon>
        <taxon>Tylenchina</taxon>
        <taxon>Cephalobomorpha</taxon>
        <taxon>Cephaloboidea</taxon>
        <taxon>Cephalobidae</taxon>
        <taxon>Acrobeloides</taxon>
    </lineage>
</organism>
<dbReference type="AlphaFoldDB" id="A0A914DZS0"/>
<proteinExistence type="predicted"/>
<evidence type="ECO:0000313" key="2">
    <source>
        <dbReference type="Proteomes" id="UP000887540"/>
    </source>
</evidence>
<evidence type="ECO:0000259" key="1">
    <source>
        <dbReference type="Pfam" id="PF18694"/>
    </source>
</evidence>
<dbReference type="InterPro" id="IPR041105">
    <property type="entry name" value="TDP-43_N"/>
</dbReference>